<reference evidence="5" key="1">
    <citation type="journal article" date="2020" name="bioRxiv">
        <title>Whole genome comparisons of ergot fungi reveals the divergence and evolution of species within the genus Claviceps are the result of varying mechanisms driving genome evolution and host range expansion.</title>
        <authorList>
            <person name="Wyka S.A."/>
            <person name="Mondo S.J."/>
            <person name="Liu M."/>
            <person name="Dettman J."/>
            <person name="Nalam V."/>
            <person name="Broders K.D."/>
        </authorList>
    </citation>
    <scope>NUCLEOTIDE SEQUENCE</scope>
    <source>
        <strain evidence="5">CCC 602</strain>
    </source>
</reference>
<gene>
    <name evidence="5" type="ORF">E4U43_004366</name>
</gene>
<feature type="domain" description="Aldehyde dehydrogenase" evidence="4">
    <location>
        <begin position="25"/>
        <end position="238"/>
    </location>
</feature>
<proteinExistence type="inferred from homology"/>
<dbReference type="OrthoDB" id="310895at2759"/>
<keyword evidence="6" id="KW-1185">Reference proteome</keyword>
<dbReference type="Gene3D" id="3.40.309.10">
    <property type="entry name" value="Aldehyde Dehydrogenase, Chain A, domain 2"/>
    <property type="match status" value="1"/>
</dbReference>
<dbReference type="PANTHER" id="PTHR11699">
    <property type="entry name" value="ALDEHYDE DEHYDROGENASE-RELATED"/>
    <property type="match status" value="1"/>
</dbReference>
<dbReference type="AlphaFoldDB" id="A0A9P7N494"/>
<evidence type="ECO:0000256" key="1">
    <source>
        <dbReference type="ARBA" id="ARBA00009986"/>
    </source>
</evidence>
<protein>
    <recommendedName>
        <fullName evidence="2">aldehyde dehydrogenase (NAD(+))</fullName>
        <ecNumber evidence="2">1.2.1.3</ecNumber>
    </recommendedName>
</protein>
<dbReference type="Pfam" id="PF00171">
    <property type="entry name" value="Aldedh"/>
    <property type="match status" value="2"/>
</dbReference>
<evidence type="ECO:0000259" key="4">
    <source>
        <dbReference type="Pfam" id="PF00171"/>
    </source>
</evidence>
<organism evidence="5 6">
    <name type="scientific">Claviceps pusilla</name>
    <dbReference type="NCBI Taxonomy" id="123648"/>
    <lineage>
        <taxon>Eukaryota</taxon>
        <taxon>Fungi</taxon>
        <taxon>Dikarya</taxon>
        <taxon>Ascomycota</taxon>
        <taxon>Pezizomycotina</taxon>
        <taxon>Sordariomycetes</taxon>
        <taxon>Hypocreomycetidae</taxon>
        <taxon>Hypocreales</taxon>
        <taxon>Clavicipitaceae</taxon>
        <taxon>Claviceps</taxon>
    </lineage>
</organism>
<comment type="caution">
    <text evidence="5">The sequence shown here is derived from an EMBL/GenBank/DDBJ whole genome shotgun (WGS) entry which is preliminary data.</text>
</comment>
<accession>A0A9P7N494</accession>
<dbReference type="Proteomes" id="UP000748025">
    <property type="component" value="Unassembled WGS sequence"/>
</dbReference>
<dbReference type="EC" id="1.2.1.3" evidence="2"/>
<dbReference type="GO" id="GO:0004029">
    <property type="term" value="F:aldehyde dehydrogenase (NAD+) activity"/>
    <property type="evidence" value="ECO:0007669"/>
    <property type="project" value="UniProtKB-EC"/>
</dbReference>
<evidence type="ECO:0000256" key="2">
    <source>
        <dbReference type="ARBA" id="ARBA00024226"/>
    </source>
</evidence>
<comment type="similarity">
    <text evidence="1">Belongs to the aldehyde dehydrogenase family.</text>
</comment>
<dbReference type="InterPro" id="IPR044086">
    <property type="entry name" value="LUC3-like"/>
</dbReference>
<evidence type="ECO:0000313" key="6">
    <source>
        <dbReference type="Proteomes" id="UP000748025"/>
    </source>
</evidence>
<dbReference type="CDD" id="cd07106">
    <property type="entry name" value="ALDH_AldA-AAD23400"/>
    <property type="match status" value="1"/>
</dbReference>
<dbReference type="InterPro" id="IPR016162">
    <property type="entry name" value="Ald_DH_N"/>
</dbReference>
<dbReference type="InterPro" id="IPR016161">
    <property type="entry name" value="Ald_DH/histidinol_DH"/>
</dbReference>
<dbReference type="Gene3D" id="3.40.605.10">
    <property type="entry name" value="Aldehyde Dehydrogenase, Chain A, domain 1"/>
    <property type="match status" value="2"/>
</dbReference>
<evidence type="ECO:0000313" key="5">
    <source>
        <dbReference type="EMBL" id="KAG5990103.1"/>
    </source>
</evidence>
<name>A0A9P7N494_9HYPO</name>
<comment type="catalytic activity">
    <reaction evidence="3">
        <text>an aldehyde + NAD(+) + H2O = a carboxylate + NADH + 2 H(+)</text>
        <dbReference type="Rhea" id="RHEA:16185"/>
        <dbReference type="ChEBI" id="CHEBI:15377"/>
        <dbReference type="ChEBI" id="CHEBI:15378"/>
        <dbReference type="ChEBI" id="CHEBI:17478"/>
        <dbReference type="ChEBI" id="CHEBI:29067"/>
        <dbReference type="ChEBI" id="CHEBI:57540"/>
        <dbReference type="ChEBI" id="CHEBI:57945"/>
        <dbReference type="EC" id="1.2.1.3"/>
    </reaction>
</comment>
<dbReference type="InterPro" id="IPR015590">
    <property type="entry name" value="Aldehyde_DH_dom"/>
</dbReference>
<sequence>MSSAAFKSFFNVIDGELLSTPSTRHGINPANLEQLAPVPISTRQHVQDAVEAAKRAGPAWASTSLQHRRQQVQRYADALDSQRDELAKLLTLEQGKPLAAAKIEVSSAIGVLRGMARLELPDVVVEESETTRVVTRHVPVAVTKRVATFKLAPAMIAGSTLILKPSPFTPYCGLKMAEIAQDFFPPGVVQALSGDDDLGPWLTAHPGVDKVSFTGSTATGINVMKSCAGTLKRVTLELNEPYILQTCIAIKRIFVHSSIYDAFLKSLVDQVKSMTVGDGLEPGTKLGPIQNKTQYEKLIDLFESMEKDASNVFGATRQETFPDKKGYFVNPVVVANPPDTSRIVAEEPFGPFFPVLKWDSEDEVIRRANCSQDGLGASVWSDDLDEADRLAKQLQAGTVWINTHAQLRPDAAFGGHKQSGIGIELGIEGLKAYCNVQTLQYQKSSSKL</sequence>
<dbReference type="SUPFAM" id="SSF53720">
    <property type="entry name" value="ALDH-like"/>
    <property type="match status" value="1"/>
</dbReference>
<dbReference type="EMBL" id="SRPW01002844">
    <property type="protein sequence ID" value="KAG5990103.1"/>
    <property type="molecule type" value="Genomic_DNA"/>
</dbReference>
<feature type="domain" description="Aldehyde dehydrogenase" evidence="4">
    <location>
        <begin position="245"/>
        <end position="438"/>
    </location>
</feature>
<dbReference type="InterPro" id="IPR016163">
    <property type="entry name" value="Ald_DH_C"/>
</dbReference>
<evidence type="ECO:0000256" key="3">
    <source>
        <dbReference type="ARBA" id="ARBA00049194"/>
    </source>
</evidence>